<organism evidence="5 6">
    <name type="scientific">Streptomyces venezuelae</name>
    <dbReference type="NCBI Taxonomy" id="54571"/>
    <lineage>
        <taxon>Bacteria</taxon>
        <taxon>Bacillati</taxon>
        <taxon>Actinomycetota</taxon>
        <taxon>Actinomycetes</taxon>
        <taxon>Kitasatosporales</taxon>
        <taxon>Streptomycetaceae</taxon>
        <taxon>Streptomyces</taxon>
    </lineage>
</organism>
<dbReference type="InterPro" id="IPR000182">
    <property type="entry name" value="GNAT_dom"/>
</dbReference>
<evidence type="ECO:0000313" key="6">
    <source>
        <dbReference type="Proteomes" id="UP000322927"/>
    </source>
</evidence>
<feature type="compositionally biased region" description="Basic and acidic residues" evidence="3">
    <location>
        <begin position="151"/>
        <end position="174"/>
    </location>
</feature>
<dbReference type="InterPro" id="IPR016181">
    <property type="entry name" value="Acyl_CoA_acyltransferase"/>
</dbReference>
<dbReference type="EMBL" id="CP029192">
    <property type="protein sequence ID" value="QES38514.1"/>
    <property type="molecule type" value="Genomic_DNA"/>
</dbReference>
<dbReference type="PANTHER" id="PTHR43877">
    <property type="entry name" value="AMINOALKYLPHOSPHONATE N-ACETYLTRANSFERASE-RELATED-RELATED"/>
    <property type="match status" value="1"/>
</dbReference>
<evidence type="ECO:0000256" key="2">
    <source>
        <dbReference type="ARBA" id="ARBA00023315"/>
    </source>
</evidence>
<dbReference type="OrthoDB" id="9803233at2"/>
<dbReference type="InterPro" id="IPR050832">
    <property type="entry name" value="Bact_Acetyltransf"/>
</dbReference>
<evidence type="ECO:0000259" key="4">
    <source>
        <dbReference type="PROSITE" id="PS51186"/>
    </source>
</evidence>
<sequence length="174" mass="19505">MTAIDLRPATAADSEYCFQLHRAAMGDHITSIWSWDEGTQRGFHASAFTPDRWQIVTADGTDVGMLHVEHRPTEIYLARIEIHPDHQGSGIGSLLIRGLLHQARRQGQDLALDVLVVNERARALYQRLGLHEEFRHGENNIKIRMTTKPSGPERDEPERNEEAAQGRHAGDSAG</sequence>
<reference evidence="5 6" key="1">
    <citation type="submission" date="2018-05" db="EMBL/GenBank/DDBJ databases">
        <title>Streptomyces venezuelae.</title>
        <authorList>
            <person name="Kim W."/>
            <person name="Lee N."/>
            <person name="Cho B.-K."/>
        </authorList>
    </citation>
    <scope>NUCLEOTIDE SEQUENCE [LARGE SCALE GENOMIC DNA]</scope>
    <source>
        <strain evidence="5 6">ATCC 14584</strain>
    </source>
</reference>
<name>A0A5P2C740_STRVZ</name>
<keyword evidence="1 5" id="KW-0808">Transferase</keyword>
<accession>A0A5P2C740</accession>
<dbReference type="AlphaFoldDB" id="A0A5P2C740"/>
<dbReference type="SUPFAM" id="SSF55729">
    <property type="entry name" value="Acyl-CoA N-acyltransferases (Nat)"/>
    <property type="match status" value="1"/>
</dbReference>
<dbReference type="Proteomes" id="UP000322927">
    <property type="component" value="Chromosome"/>
</dbReference>
<feature type="domain" description="N-acetyltransferase" evidence="4">
    <location>
        <begin position="4"/>
        <end position="150"/>
    </location>
</feature>
<dbReference type="RefSeq" id="WP_150220699.1">
    <property type="nucleotide sequence ID" value="NZ_CP029192.1"/>
</dbReference>
<evidence type="ECO:0000256" key="1">
    <source>
        <dbReference type="ARBA" id="ARBA00022679"/>
    </source>
</evidence>
<evidence type="ECO:0000256" key="3">
    <source>
        <dbReference type="SAM" id="MobiDB-lite"/>
    </source>
</evidence>
<protein>
    <submittedName>
        <fullName evidence="5">GNAT family N-acetyltransferase</fullName>
    </submittedName>
</protein>
<dbReference type="Gene3D" id="3.40.630.30">
    <property type="match status" value="1"/>
</dbReference>
<dbReference type="PROSITE" id="PS51186">
    <property type="entry name" value="GNAT"/>
    <property type="match status" value="1"/>
</dbReference>
<dbReference type="CDD" id="cd04301">
    <property type="entry name" value="NAT_SF"/>
    <property type="match status" value="1"/>
</dbReference>
<evidence type="ECO:0000313" key="5">
    <source>
        <dbReference type="EMBL" id="QES38514.1"/>
    </source>
</evidence>
<keyword evidence="2" id="KW-0012">Acyltransferase</keyword>
<dbReference type="GO" id="GO:0016747">
    <property type="term" value="F:acyltransferase activity, transferring groups other than amino-acyl groups"/>
    <property type="evidence" value="ECO:0007669"/>
    <property type="project" value="InterPro"/>
</dbReference>
<dbReference type="Pfam" id="PF00583">
    <property type="entry name" value="Acetyltransf_1"/>
    <property type="match status" value="1"/>
</dbReference>
<proteinExistence type="predicted"/>
<feature type="region of interest" description="Disordered" evidence="3">
    <location>
        <begin position="140"/>
        <end position="174"/>
    </location>
</feature>
<gene>
    <name evidence="5" type="ORF">DEJ48_38420</name>
</gene>